<proteinExistence type="predicted"/>
<protein>
    <submittedName>
        <fullName evidence="1">Uncharacterized protein</fullName>
    </submittedName>
</protein>
<reference evidence="1" key="1">
    <citation type="submission" date="2019-10" db="EMBL/GenBank/DDBJ databases">
        <authorList>
            <consortium name="DOE Joint Genome Institute"/>
            <person name="Kuo A."/>
            <person name="Miyauchi S."/>
            <person name="Kiss E."/>
            <person name="Drula E."/>
            <person name="Kohler A."/>
            <person name="Sanchez-Garcia M."/>
            <person name="Andreopoulos B."/>
            <person name="Barry K.W."/>
            <person name="Bonito G."/>
            <person name="Buee M."/>
            <person name="Carver A."/>
            <person name="Chen C."/>
            <person name="Cichocki N."/>
            <person name="Clum A."/>
            <person name="Culley D."/>
            <person name="Crous P.W."/>
            <person name="Fauchery L."/>
            <person name="Girlanda M."/>
            <person name="Hayes R."/>
            <person name="Keri Z."/>
            <person name="Labutti K."/>
            <person name="Lipzen A."/>
            <person name="Lombard V."/>
            <person name="Magnuson J."/>
            <person name="Maillard F."/>
            <person name="Morin E."/>
            <person name="Murat C."/>
            <person name="Nolan M."/>
            <person name="Ohm R."/>
            <person name="Pangilinan J."/>
            <person name="Pereira M."/>
            <person name="Perotto S."/>
            <person name="Peter M."/>
            <person name="Riley R."/>
            <person name="Sitrit Y."/>
            <person name="Stielow B."/>
            <person name="Szollosi G."/>
            <person name="Zifcakova L."/>
            <person name="Stursova M."/>
            <person name="Spatafora J.W."/>
            <person name="Tedersoo L."/>
            <person name="Vaario L.-M."/>
            <person name="Yamada A."/>
            <person name="Yan M."/>
            <person name="Wang P."/>
            <person name="Xu J."/>
            <person name="Bruns T."/>
            <person name="Baldrian P."/>
            <person name="Vilgalys R."/>
            <person name="Henrissat B."/>
            <person name="Grigoriev I.V."/>
            <person name="Hibbett D."/>
            <person name="Nagy L.G."/>
            <person name="Martin F.M."/>
        </authorList>
    </citation>
    <scope>NUCLEOTIDE SEQUENCE</scope>
    <source>
        <strain evidence="1">P2</strain>
    </source>
</reference>
<keyword evidence="2" id="KW-1185">Reference proteome</keyword>
<dbReference type="EMBL" id="MU118023">
    <property type="protein sequence ID" value="KAF9647936.1"/>
    <property type="molecule type" value="Genomic_DNA"/>
</dbReference>
<sequence length="543" mass="61105">MSTSAGGRELYTCRNPSVSQLLDAAKRNLQSSTFDGGVTTTMSQFEVDRLEQDALEVLRLVRFMKNNFTPINRIPPEVFSLIPGYWNGCDMDKNLIALTHVCHGWREVLIGRSSLWTRLNSTNADKTRVYIKRSKSLPLEIALYRRRDSSYLKDVLPLVMPHISRATSINIVGDKHILQTFTEYASCPVPLLRELIIDVGYNQSLVLSSTLFNGNLPSLCTLSLTGVIPHLSWKSLSKLTTFELYHVVENEISVTRLLDFFVNAPFLCDIKLGSIPDSSDAPPGRVVSLPRVKSLNVFAGSTNSSILLSHLSLPPGALLHLEFDFGGEESPLPKFLPEAIENLQNISCITSVYFDLCSEEISMRMDGPSGRLSMWGCRTDWSEVIFVDSDRRVLRSLDYFVLSRIQRLAITNYEFPGLEEIDISPPHHILDGMNDLRTLRLTQCNNLPFILALNPNQNPSRLAVCPKLEDLVLYFDEDSFNIEELTSMAEERALQDAKLSSITIVGLGFVPEISGLREHVARVEYRAEDEPPQWDSTFGDKRD</sequence>
<reference evidence="1" key="2">
    <citation type="journal article" date="2020" name="Nat. Commun.">
        <title>Large-scale genome sequencing of mycorrhizal fungi provides insights into the early evolution of symbiotic traits.</title>
        <authorList>
            <person name="Miyauchi S."/>
            <person name="Kiss E."/>
            <person name="Kuo A."/>
            <person name="Drula E."/>
            <person name="Kohler A."/>
            <person name="Sanchez-Garcia M."/>
            <person name="Morin E."/>
            <person name="Andreopoulos B."/>
            <person name="Barry K.W."/>
            <person name="Bonito G."/>
            <person name="Buee M."/>
            <person name="Carver A."/>
            <person name="Chen C."/>
            <person name="Cichocki N."/>
            <person name="Clum A."/>
            <person name="Culley D."/>
            <person name="Crous P.W."/>
            <person name="Fauchery L."/>
            <person name="Girlanda M."/>
            <person name="Hayes R.D."/>
            <person name="Keri Z."/>
            <person name="LaButti K."/>
            <person name="Lipzen A."/>
            <person name="Lombard V."/>
            <person name="Magnuson J."/>
            <person name="Maillard F."/>
            <person name="Murat C."/>
            <person name="Nolan M."/>
            <person name="Ohm R.A."/>
            <person name="Pangilinan J."/>
            <person name="Pereira M.F."/>
            <person name="Perotto S."/>
            <person name="Peter M."/>
            <person name="Pfister S."/>
            <person name="Riley R."/>
            <person name="Sitrit Y."/>
            <person name="Stielow J.B."/>
            <person name="Szollosi G."/>
            <person name="Zifcakova L."/>
            <person name="Stursova M."/>
            <person name="Spatafora J.W."/>
            <person name="Tedersoo L."/>
            <person name="Vaario L.M."/>
            <person name="Yamada A."/>
            <person name="Yan M."/>
            <person name="Wang P."/>
            <person name="Xu J."/>
            <person name="Bruns T."/>
            <person name="Baldrian P."/>
            <person name="Vilgalys R."/>
            <person name="Dunand C."/>
            <person name="Henrissat B."/>
            <person name="Grigoriev I.V."/>
            <person name="Hibbett D."/>
            <person name="Nagy L.G."/>
            <person name="Martin F.M."/>
        </authorList>
    </citation>
    <scope>NUCLEOTIDE SEQUENCE</scope>
    <source>
        <strain evidence="1">P2</strain>
    </source>
</reference>
<organism evidence="1 2">
    <name type="scientific">Thelephora ganbajun</name>
    <name type="common">Ganba fungus</name>
    <dbReference type="NCBI Taxonomy" id="370292"/>
    <lineage>
        <taxon>Eukaryota</taxon>
        <taxon>Fungi</taxon>
        <taxon>Dikarya</taxon>
        <taxon>Basidiomycota</taxon>
        <taxon>Agaricomycotina</taxon>
        <taxon>Agaricomycetes</taxon>
        <taxon>Thelephorales</taxon>
        <taxon>Thelephoraceae</taxon>
        <taxon>Thelephora</taxon>
    </lineage>
</organism>
<comment type="caution">
    <text evidence="1">The sequence shown here is derived from an EMBL/GenBank/DDBJ whole genome shotgun (WGS) entry which is preliminary data.</text>
</comment>
<gene>
    <name evidence="1" type="ORF">BDM02DRAFT_2475488</name>
</gene>
<name>A0ACB6ZEU6_THEGA</name>
<evidence type="ECO:0000313" key="1">
    <source>
        <dbReference type="EMBL" id="KAF9647936.1"/>
    </source>
</evidence>
<dbReference type="Proteomes" id="UP000886501">
    <property type="component" value="Unassembled WGS sequence"/>
</dbReference>
<accession>A0ACB6ZEU6</accession>
<evidence type="ECO:0000313" key="2">
    <source>
        <dbReference type="Proteomes" id="UP000886501"/>
    </source>
</evidence>